<sequence>MIFVFGSNLRGIHGAGAAKHAVFHEGAAWGEGIGHFGNSYAIPTKGWAMEVLRLADIQTHIDDFVKYAKEHPELEFQVTQIGCGLAGYKANQIAPLFREAPFNCYFDSAWSWCLPEHKTWGTQ</sequence>
<name>A0A678QSW6_9CAUD</name>
<evidence type="ECO:0000313" key="1">
    <source>
        <dbReference type="EMBL" id="ARB11046.1"/>
    </source>
</evidence>
<keyword evidence="2" id="KW-1185">Reference proteome</keyword>
<reference evidence="1 2" key="1">
    <citation type="submission" date="2017-03" db="EMBL/GenBank/DDBJ databases">
        <title>Isolation and genomic, phenotypic and morphological characterization of the first Podoviridae lytic bacteriophages (phi)A38 and (phi)A41 infecting Pectobacterium wasabiae.</title>
        <authorList>
            <person name="Czajkowski R."/>
            <person name="Smolarska A."/>
            <person name="Rabalski L."/>
            <person name="Narajczyk M."/>
        </authorList>
    </citation>
    <scope>NUCLEOTIDE SEQUENCE [LARGE SCALE GENOMIC DNA]</scope>
</reference>
<organism evidence="1 2">
    <name type="scientific">Pectobacterium phage phiA41</name>
    <dbReference type="NCBI Taxonomy" id="1965354"/>
    <lineage>
        <taxon>Viruses</taxon>
        <taxon>Duplodnaviria</taxon>
        <taxon>Heunggongvirae</taxon>
        <taxon>Uroviricota</taxon>
        <taxon>Caudoviricetes</taxon>
        <taxon>Schitoviridae</taxon>
        <taxon>Cbunavirus</taxon>
        <taxon>Cbunavirus A41</taxon>
    </lineage>
</organism>
<gene>
    <name evidence="1" type="ORF">B4963_0071</name>
</gene>
<proteinExistence type="predicted"/>
<evidence type="ECO:0000313" key="2">
    <source>
        <dbReference type="Proteomes" id="UP000430332"/>
    </source>
</evidence>
<dbReference type="EMBL" id="KY769270">
    <property type="protein sequence ID" value="ARB11046.1"/>
    <property type="molecule type" value="Genomic_DNA"/>
</dbReference>
<protein>
    <submittedName>
        <fullName evidence="1">Uncharacterized protein</fullName>
    </submittedName>
</protein>
<dbReference type="Proteomes" id="UP000430332">
    <property type="component" value="Segment"/>
</dbReference>
<accession>A0A678QSW6</accession>